<comment type="caution">
    <text evidence="2">The sequence shown here is derived from an EMBL/GenBank/DDBJ whole genome shotgun (WGS) entry which is preliminary data.</text>
</comment>
<evidence type="ECO:0000313" key="2">
    <source>
        <dbReference type="EMBL" id="TKR82704.1"/>
    </source>
</evidence>
<dbReference type="Gene3D" id="3.40.50.1820">
    <property type="entry name" value="alpha/beta hydrolase"/>
    <property type="match status" value="1"/>
</dbReference>
<dbReference type="Pfam" id="PF05577">
    <property type="entry name" value="Peptidase_S28"/>
    <property type="match status" value="1"/>
</dbReference>
<evidence type="ECO:0000256" key="1">
    <source>
        <dbReference type="SAM" id="MobiDB-lite"/>
    </source>
</evidence>
<sequence length="99" mass="11102">MALPNKKEVNCGYGNVTQLVDHFNSSNKDTWQQRYQFNMQYYKKGSGLVFFMLGRALSTERARSGLSTRTSPSSLGPQSTEQRSSKPSIDSLELAGPHR</sequence>
<dbReference type="Proteomes" id="UP000298663">
    <property type="component" value="Unassembled WGS sequence"/>
</dbReference>
<accession>A0A4U5NIG1</accession>
<dbReference type="GO" id="GO:0070008">
    <property type="term" value="F:serine-type exopeptidase activity"/>
    <property type="evidence" value="ECO:0007669"/>
    <property type="project" value="InterPro"/>
</dbReference>
<organism evidence="2 3">
    <name type="scientific">Steinernema carpocapsae</name>
    <name type="common">Entomopathogenic nematode</name>
    <dbReference type="NCBI Taxonomy" id="34508"/>
    <lineage>
        <taxon>Eukaryota</taxon>
        <taxon>Metazoa</taxon>
        <taxon>Ecdysozoa</taxon>
        <taxon>Nematoda</taxon>
        <taxon>Chromadorea</taxon>
        <taxon>Rhabditida</taxon>
        <taxon>Tylenchina</taxon>
        <taxon>Panagrolaimomorpha</taxon>
        <taxon>Strongyloidoidea</taxon>
        <taxon>Steinernematidae</taxon>
        <taxon>Steinernema</taxon>
    </lineage>
</organism>
<dbReference type="GO" id="GO:0006508">
    <property type="term" value="P:proteolysis"/>
    <property type="evidence" value="ECO:0007669"/>
    <property type="project" value="InterPro"/>
</dbReference>
<reference evidence="2 3" key="1">
    <citation type="journal article" date="2015" name="Genome Biol.">
        <title>Comparative genomics of Steinernema reveals deeply conserved gene regulatory networks.</title>
        <authorList>
            <person name="Dillman A.R."/>
            <person name="Macchietto M."/>
            <person name="Porter C.F."/>
            <person name="Rogers A."/>
            <person name="Williams B."/>
            <person name="Antoshechkin I."/>
            <person name="Lee M.M."/>
            <person name="Goodwin Z."/>
            <person name="Lu X."/>
            <person name="Lewis E.E."/>
            <person name="Goodrich-Blair H."/>
            <person name="Stock S.P."/>
            <person name="Adams B.J."/>
            <person name="Sternberg P.W."/>
            <person name="Mortazavi A."/>
        </authorList>
    </citation>
    <scope>NUCLEOTIDE SEQUENCE [LARGE SCALE GENOMIC DNA]</scope>
    <source>
        <strain evidence="2 3">ALL</strain>
    </source>
</reference>
<dbReference type="InterPro" id="IPR029058">
    <property type="entry name" value="AB_hydrolase_fold"/>
</dbReference>
<feature type="region of interest" description="Disordered" evidence="1">
    <location>
        <begin position="61"/>
        <end position="99"/>
    </location>
</feature>
<feature type="compositionally biased region" description="Polar residues" evidence="1">
    <location>
        <begin position="65"/>
        <end position="88"/>
    </location>
</feature>
<name>A0A4U5NIG1_STECR</name>
<dbReference type="EMBL" id="AZBU02000004">
    <property type="protein sequence ID" value="TKR82704.1"/>
    <property type="molecule type" value="Genomic_DNA"/>
</dbReference>
<gene>
    <name evidence="2" type="ORF">L596_016389</name>
</gene>
<keyword evidence="3" id="KW-1185">Reference proteome</keyword>
<dbReference type="AlphaFoldDB" id="A0A4U5NIG1"/>
<evidence type="ECO:0000313" key="3">
    <source>
        <dbReference type="Proteomes" id="UP000298663"/>
    </source>
</evidence>
<proteinExistence type="predicted"/>
<reference evidence="2 3" key="2">
    <citation type="journal article" date="2019" name="G3 (Bethesda)">
        <title>Hybrid Assembly of the Genome of the Entomopathogenic Nematode Steinernema carpocapsae Identifies the X-Chromosome.</title>
        <authorList>
            <person name="Serra L."/>
            <person name="Macchietto M."/>
            <person name="Macias-Munoz A."/>
            <person name="McGill C.J."/>
            <person name="Rodriguez I.M."/>
            <person name="Rodriguez B."/>
            <person name="Murad R."/>
            <person name="Mortazavi A."/>
        </authorList>
    </citation>
    <scope>NUCLEOTIDE SEQUENCE [LARGE SCALE GENOMIC DNA]</scope>
    <source>
        <strain evidence="2 3">ALL</strain>
    </source>
</reference>
<dbReference type="OrthoDB" id="1735038at2759"/>
<protein>
    <submittedName>
        <fullName evidence="2">Uncharacterized protein</fullName>
    </submittedName>
</protein>
<dbReference type="InterPro" id="IPR008758">
    <property type="entry name" value="Peptidase_S28"/>
</dbReference>